<evidence type="ECO:0000256" key="7">
    <source>
        <dbReference type="ARBA" id="ARBA00023136"/>
    </source>
</evidence>
<keyword evidence="3" id="KW-1003">Cell membrane</keyword>
<evidence type="ECO:0000313" key="11">
    <source>
        <dbReference type="Proteomes" id="UP000527616"/>
    </source>
</evidence>
<dbReference type="PANTHER" id="PTHR43357:SF3">
    <property type="entry name" value="FE(3+)-TRANSPORT SYSTEM PERMEASE PROTEIN FBPB 2"/>
    <property type="match status" value="1"/>
</dbReference>
<dbReference type="PANTHER" id="PTHR43357">
    <property type="entry name" value="INNER MEMBRANE ABC TRANSPORTER PERMEASE PROTEIN YDCV"/>
    <property type="match status" value="1"/>
</dbReference>
<proteinExistence type="inferred from homology"/>
<dbReference type="GO" id="GO:0055085">
    <property type="term" value="P:transmembrane transport"/>
    <property type="evidence" value="ECO:0007669"/>
    <property type="project" value="InterPro"/>
</dbReference>
<feature type="transmembrane region" description="Helical" evidence="8">
    <location>
        <begin position="344"/>
        <end position="366"/>
    </location>
</feature>
<feature type="transmembrane region" description="Helical" evidence="8">
    <location>
        <begin position="216"/>
        <end position="236"/>
    </location>
</feature>
<sequence>MSRVGRPPLGLAAAAVLAIALAVLPLAYLVLRALDGGAAGAASLILRWRTVELLAVSIGLAVAVTASCLVIGTGLAWLVTRTDLPGRRFWQVACGLPLALPSYVAAWSWIAVNPALAGFAGSWLVLTSISYPYVYLPAMAALRRTDPDAEAVARTLGLGQAATWARIVMPQLRPALAGGALLVGLYALSDFGAVATMRLEVLTTSIFRSYRSLFDITPAAVLGCLLAGLALLVVVIEQLTRRGRARLAARVPRRQPIVPLGPWRWVAPLAPAGVLAVALIVPGIGMAEWLGRGAVAFEIQRTAVALGSTVVVAALGAACVVAIAFPLAVLAVRWPGRLARAAELAAYAGHALPGVVVGLAVVFFGIRFARPVYQELPLLIMAYVILFLSLALGVTQAAVAQAPPALEDVARTLGHSPRRARLSITGRLAAPGLAMAGALVFLTVMKELPATLFLRPTGMETLATELWGRISAASYAAAAPYAIAVVLVAAVPTAVLALFGERRERA</sequence>
<feature type="transmembrane region" description="Helical" evidence="8">
    <location>
        <begin position="175"/>
        <end position="196"/>
    </location>
</feature>
<feature type="transmembrane region" description="Helical" evidence="8">
    <location>
        <begin position="478"/>
        <end position="499"/>
    </location>
</feature>
<evidence type="ECO:0000256" key="6">
    <source>
        <dbReference type="ARBA" id="ARBA00022989"/>
    </source>
</evidence>
<dbReference type="InterPro" id="IPR035906">
    <property type="entry name" value="MetI-like_sf"/>
</dbReference>
<dbReference type="InterPro" id="IPR000515">
    <property type="entry name" value="MetI-like"/>
</dbReference>
<dbReference type="GO" id="GO:0005886">
    <property type="term" value="C:plasma membrane"/>
    <property type="evidence" value="ECO:0007669"/>
    <property type="project" value="UniProtKB-SubCell"/>
</dbReference>
<comment type="similarity">
    <text evidence="8">Belongs to the binding-protein-dependent transport system permease family.</text>
</comment>
<evidence type="ECO:0000256" key="5">
    <source>
        <dbReference type="ARBA" id="ARBA00022692"/>
    </source>
</evidence>
<feature type="domain" description="ABC transmembrane type-1" evidence="9">
    <location>
        <begin position="54"/>
        <end position="235"/>
    </location>
</feature>
<evidence type="ECO:0000259" key="9">
    <source>
        <dbReference type="PROSITE" id="PS50928"/>
    </source>
</evidence>
<evidence type="ECO:0000256" key="8">
    <source>
        <dbReference type="RuleBase" id="RU363032"/>
    </source>
</evidence>
<evidence type="ECO:0000256" key="2">
    <source>
        <dbReference type="ARBA" id="ARBA00022448"/>
    </source>
</evidence>
<dbReference type="Gene3D" id="1.10.3720.10">
    <property type="entry name" value="MetI-like"/>
    <property type="match status" value="2"/>
</dbReference>
<dbReference type="RefSeq" id="WP_179445009.1">
    <property type="nucleotide sequence ID" value="NZ_JACBZS010000001.1"/>
</dbReference>
<keyword evidence="5 8" id="KW-0812">Transmembrane</keyword>
<dbReference type="Pfam" id="PF00528">
    <property type="entry name" value="BPD_transp_1"/>
    <property type="match status" value="1"/>
</dbReference>
<comment type="caution">
    <text evidence="10">The sequence shown here is derived from an EMBL/GenBank/DDBJ whole genome shotgun (WGS) entry which is preliminary data.</text>
</comment>
<feature type="transmembrane region" description="Helical" evidence="8">
    <location>
        <begin position="263"/>
        <end position="284"/>
    </location>
</feature>
<feature type="transmembrane region" description="Helical" evidence="8">
    <location>
        <begin position="53"/>
        <end position="77"/>
    </location>
</feature>
<feature type="transmembrane region" description="Helical" evidence="8">
    <location>
        <begin position="89"/>
        <end position="110"/>
    </location>
</feature>
<feature type="transmembrane region" description="Helical" evidence="8">
    <location>
        <begin position="116"/>
        <end position="136"/>
    </location>
</feature>
<evidence type="ECO:0000256" key="1">
    <source>
        <dbReference type="ARBA" id="ARBA00004429"/>
    </source>
</evidence>
<feature type="transmembrane region" description="Helical" evidence="8">
    <location>
        <begin position="424"/>
        <end position="445"/>
    </location>
</feature>
<keyword evidence="2 8" id="KW-0813">Transport</keyword>
<comment type="subcellular location">
    <subcellularLocation>
        <location evidence="1">Cell inner membrane</location>
        <topology evidence="1">Multi-pass membrane protein</topology>
    </subcellularLocation>
    <subcellularLocation>
        <location evidence="8">Cell membrane</location>
        <topology evidence="8">Multi-pass membrane protein</topology>
    </subcellularLocation>
</comment>
<feature type="transmembrane region" description="Helical" evidence="8">
    <location>
        <begin position="378"/>
        <end position="403"/>
    </location>
</feature>
<name>A0A7Z0D9G8_9ACTN</name>
<protein>
    <submittedName>
        <fullName evidence="10">Iron(III) transport system permease protein</fullName>
    </submittedName>
</protein>
<keyword evidence="7 8" id="KW-0472">Membrane</keyword>
<evidence type="ECO:0000256" key="4">
    <source>
        <dbReference type="ARBA" id="ARBA00022519"/>
    </source>
</evidence>
<organism evidence="10 11">
    <name type="scientific">Naumannella cuiyingiana</name>
    <dbReference type="NCBI Taxonomy" id="1347891"/>
    <lineage>
        <taxon>Bacteria</taxon>
        <taxon>Bacillati</taxon>
        <taxon>Actinomycetota</taxon>
        <taxon>Actinomycetes</taxon>
        <taxon>Propionibacteriales</taxon>
        <taxon>Propionibacteriaceae</taxon>
        <taxon>Naumannella</taxon>
    </lineage>
</organism>
<evidence type="ECO:0000256" key="3">
    <source>
        <dbReference type="ARBA" id="ARBA00022475"/>
    </source>
</evidence>
<keyword evidence="11" id="KW-1185">Reference proteome</keyword>
<dbReference type="PROSITE" id="PS50928">
    <property type="entry name" value="ABC_TM1"/>
    <property type="match status" value="2"/>
</dbReference>
<dbReference type="SUPFAM" id="SSF161098">
    <property type="entry name" value="MetI-like"/>
    <property type="match status" value="2"/>
</dbReference>
<feature type="domain" description="ABC transmembrane type-1" evidence="9">
    <location>
        <begin position="306"/>
        <end position="500"/>
    </location>
</feature>
<dbReference type="AlphaFoldDB" id="A0A7Z0D9G8"/>
<dbReference type="CDD" id="cd06261">
    <property type="entry name" value="TM_PBP2"/>
    <property type="match status" value="2"/>
</dbReference>
<keyword evidence="6 8" id="KW-1133">Transmembrane helix</keyword>
<feature type="transmembrane region" description="Helical" evidence="8">
    <location>
        <begin position="304"/>
        <end position="332"/>
    </location>
</feature>
<dbReference type="Proteomes" id="UP000527616">
    <property type="component" value="Unassembled WGS sequence"/>
</dbReference>
<keyword evidence="4" id="KW-0997">Cell inner membrane</keyword>
<accession>A0A7Z0D9G8</accession>
<evidence type="ECO:0000313" key="10">
    <source>
        <dbReference type="EMBL" id="NYI71143.1"/>
    </source>
</evidence>
<gene>
    <name evidence="10" type="ORF">GGQ54_001703</name>
</gene>
<dbReference type="EMBL" id="JACBZS010000001">
    <property type="protein sequence ID" value="NYI71143.1"/>
    <property type="molecule type" value="Genomic_DNA"/>
</dbReference>
<reference evidence="10 11" key="1">
    <citation type="submission" date="2020-07" db="EMBL/GenBank/DDBJ databases">
        <title>Sequencing the genomes of 1000 actinobacteria strains.</title>
        <authorList>
            <person name="Klenk H.-P."/>
        </authorList>
    </citation>
    <scope>NUCLEOTIDE SEQUENCE [LARGE SCALE GENOMIC DNA]</scope>
    <source>
        <strain evidence="10 11">DSM 103164</strain>
    </source>
</reference>